<dbReference type="PRINTS" id="PR00953">
    <property type="entry name" value="TYPE3IMRPROT"/>
</dbReference>
<feature type="transmembrane region" description="Helical" evidence="10">
    <location>
        <begin position="41"/>
        <end position="62"/>
    </location>
</feature>
<comment type="similarity">
    <text evidence="2 10">Belongs to the FliR/MopE/SpaR family.</text>
</comment>
<dbReference type="EMBL" id="LXYT01000002">
    <property type="protein sequence ID" value="OLY43453.1"/>
    <property type="molecule type" value="Genomic_DNA"/>
</dbReference>
<dbReference type="Proteomes" id="UP000187344">
    <property type="component" value="Unassembled WGS sequence"/>
</dbReference>
<dbReference type="NCBIfam" id="TIGR01400">
    <property type="entry name" value="fliR"/>
    <property type="match status" value="1"/>
</dbReference>
<keyword evidence="7 10" id="KW-0472">Membrane</keyword>
<evidence type="ECO:0000256" key="8">
    <source>
        <dbReference type="ARBA" id="ARBA00023143"/>
    </source>
</evidence>
<dbReference type="GO" id="GO:0005886">
    <property type="term" value="C:plasma membrane"/>
    <property type="evidence" value="ECO:0007669"/>
    <property type="project" value="UniProtKB-SubCell"/>
</dbReference>
<dbReference type="GO" id="GO:0006605">
    <property type="term" value="P:protein targeting"/>
    <property type="evidence" value="ECO:0007669"/>
    <property type="project" value="UniProtKB-UniRule"/>
</dbReference>
<dbReference type="InterPro" id="IPR002010">
    <property type="entry name" value="T3SS_IM_R"/>
</dbReference>
<evidence type="ECO:0000313" key="12">
    <source>
        <dbReference type="Proteomes" id="UP000187344"/>
    </source>
</evidence>
<keyword evidence="11" id="KW-0966">Cell projection</keyword>
<evidence type="ECO:0000256" key="4">
    <source>
        <dbReference type="ARBA" id="ARBA00022475"/>
    </source>
</evidence>
<proteinExistence type="inferred from homology"/>
<evidence type="ECO:0000256" key="10">
    <source>
        <dbReference type="RuleBase" id="RU362071"/>
    </source>
</evidence>
<keyword evidence="8 10" id="KW-0975">Bacterial flagellum</keyword>
<protein>
    <recommendedName>
        <fullName evidence="3 9">Flagellar biosynthetic protein FliR</fullName>
    </recommendedName>
</protein>
<dbReference type="PANTHER" id="PTHR30065:SF1">
    <property type="entry name" value="SURFACE PRESENTATION OF ANTIGENS PROTEIN SPAR"/>
    <property type="match status" value="1"/>
</dbReference>
<keyword evidence="5 10" id="KW-0812">Transmembrane</keyword>
<dbReference type="PANTHER" id="PTHR30065">
    <property type="entry name" value="FLAGELLAR BIOSYNTHETIC PROTEIN FLIR"/>
    <property type="match status" value="1"/>
</dbReference>
<dbReference type="GO" id="GO:0044780">
    <property type="term" value="P:bacterial-type flagellum assembly"/>
    <property type="evidence" value="ECO:0007669"/>
    <property type="project" value="UniProtKB-UniRule"/>
</dbReference>
<accession>A0A1R0F902</accession>
<evidence type="ECO:0000256" key="9">
    <source>
        <dbReference type="NCBIfam" id="TIGR01400"/>
    </source>
</evidence>
<evidence type="ECO:0000256" key="1">
    <source>
        <dbReference type="ARBA" id="ARBA00002578"/>
    </source>
</evidence>
<dbReference type="Pfam" id="PF01311">
    <property type="entry name" value="Bac_export_1"/>
    <property type="match status" value="1"/>
</dbReference>
<evidence type="ECO:0000256" key="7">
    <source>
        <dbReference type="ARBA" id="ARBA00023136"/>
    </source>
</evidence>
<evidence type="ECO:0000256" key="5">
    <source>
        <dbReference type="ARBA" id="ARBA00022692"/>
    </source>
</evidence>
<dbReference type="GeneID" id="92991885"/>
<organism evidence="11 12">
    <name type="scientific">Bartonella apis</name>
    <dbReference type="NCBI Taxonomy" id="1686310"/>
    <lineage>
        <taxon>Bacteria</taxon>
        <taxon>Pseudomonadati</taxon>
        <taxon>Pseudomonadota</taxon>
        <taxon>Alphaproteobacteria</taxon>
        <taxon>Hyphomicrobiales</taxon>
        <taxon>Bartonellaceae</taxon>
        <taxon>Bartonella</taxon>
    </lineage>
</organism>
<feature type="transmembrane region" description="Helical" evidence="10">
    <location>
        <begin position="128"/>
        <end position="150"/>
    </location>
</feature>
<dbReference type="AlphaFoldDB" id="A0A1R0F902"/>
<feature type="transmembrane region" description="Helical" evidence="10">
    <location>
        <begin position="12"/>
        <end position="29"/>
    </location>
</feature>
<gene>
    <name evidence="11" type="ORF">PEB0149_008800</name>
</gene>
<feature type="transmembrane region" description="Helical" evidence="10">
    <location>
        <begin position="82"/>
        <end position="107"/>
    </location>
</feature>
<name>A0A1R0F902_9HYPH</name>
<dbReference type="GO" id="GO:0009425">
    <property type="term" value="C:bacterial-type flagellum basal body"/>
    <property type="evidence" value="ECO:0007669"/>
    <property type="project" value="UniProtKB-SubCell"/>
</dbReference>
<evidence type="ECO:0000256" key="2">
    <source>
        <dbReference type="ARBA" id="ARBA00009772"/>
    </source>
</evidence>
<keyword evidence="11" id="KW-0969">Cilium</keyword>
<keyword evidence="11" id="KW-0282">Flagellum</keyword>
<evidence type="ECO:0000256" key="6">
    <source>
        <dbReference type="ARBA" id="ARBA00022989"/>
    </source>
</evidence>
<dbReference type="OrthoDB" id="9779817at2"/>
<feature type="transmembrane region" description="Helical" evidence="10">
    <location>
        <begin position="214"/>
        <end position="236"/>
    </location>
</feature>
<dbReference type="RefSeq" id="WP_075870304.1">
    <property type="nucleotide sequence ID" value="NZ_CALYQA010000001.1"/>
</dbReference>
<keyword evidence="4 10" id="KW-1003">Cell membrane</keyword>
<comment type="subcellular location">
    <subcellularLocation>
        <location evidence="10">Cell membrane</location>
        <topology evidence="10">Multi-pass membrane protein</topology>
    </subcellularLocation>
    <subcellularLocation>
        <location evidence="10">Bacterial flagellum basal body</location>
    </subcellularLocation>
</comment>
<keyword evidence="12" id="KW-1185">Reference proteome</keyword>
<evidence type="ECO:0000313" key="11">
    <source>
        <dbReference type="EMBL" id="OLY43453.1"/>
    </source>
</evidence>
<sequence>MSFALLPIDQLVIIAMLIFARVGACLMLMPGISSARIPMNFRLFLAIAFSLIMVPLSGSNFTTIAQNPTLATLVSGIVSESLVGATFGVIAQAYMWALQFMANIIGMSIGYSGQPGTSVIESMPETQVANMITIGALMLFFAGDLHMIVIRGLMTSYQVVPVSLTPAPQSALIDFQDALSQTFLTTLRIASPFIIYSILVNIAVGLINKLTPTIPVYFISMPFVMFGGLLLIYYLLPEILTFFGAEYASWLNRGP</sequence>
<reference evidence="11 12" key="1">
    <citation type="submission" date="2016-12" db="EMBL/GenBank/DDBJ databases">
        <title>Comparative genomics of Bartonella apis.</title>
        <authorList>
            <person name="Engel P."/>
        </authorList>
    </citation>
    <scope>NUCLEOTIDE SEQUENCE [LARGE SCALE GENOMIC DNA]</scope>
    <source>
        <strain evidence="11 12">PEB0149</strain>
    </source>
</reference>
<dbReference type="InterPro" id="IPR006303">
    <property type="entry name" value="FliR"/>
</dbReference>
<comment type="caution">
    <text evidence="11">The sequence shown here is derived from an EMBL/GenBank/DDBJ whole genome shotgun (WGS) entry which is preliminary data.</text>
</comment>
<evidence type="ECO:0000256" key="3">
    <source>
        <dbReference type="ARBA" id="ARBA00021717"/>
    </source>
</evidence>
<keyword evidence="6 10" id="KW-1133">Transmembrane helix</keyword>
<comment type="function">
    <text evidence="1 10">Role in flagellar biosynthesis.</text>
</comment>
<feature type="transmembrane region" description="Helical" evidence="10">
    <location>
        <begin position="189"/>
        <end position="207"/>
    </location>
</feature>